<comment type="caution">
    <text evidence="1">The sequence shown here is derived from an EMBL/GenBank/DDBJ whole genome shotgun (WGS) entry which is preliminary data.</text>
</comment>
<proteinExistence type="predicted"/>
<accession>A0A4R5KP71</accession>
<dbReference type="AlphaFoldDB" id="A0A4R5KP71"/>
<dbReference type="OrthoDB" id="2375806at2"/>
<evidence type="ECO:0000313" key="1">
    <source>
        <dbReference type="EMBL" id="TDF96755.1"/>
    </source>
</evidence>
<dbReference type="Proteomes" id="UP000295636">
    <property type="component" value="Unassembled WGS sequence"/>
</dbReference>
<protein>
    <submittedName>
        <fullName evidence="1">Uncharacterized protein</fullName>
    </submittedName>
</protein>
<organism evidence="1 2">
    <name type="scientific">Paenibacillus piri</name>
    <dbReference type="NCBI Taxonomy" id="2547395"/>
    <lineage>
        <taxon>Bacteria</taxon>
        <taxon>Bacillati</taxon>
        <taxon>Bacillota</taxon>
        <taxon>Bacilli</taxon>
        <taxon>Bacillales</taxon>
        <taxon>Paenibacillaceae</taxon>
        <taxon>Paenibacillus</taxon>
    </lineage>
</organism>
<sequence length="131" mass="13526">MAEKGILAYFRSPAEAESIVPKLKALRAVDVAVDKIGQFSGDGATESMNPLTGGFPGLSFLTLGAEGIDQDTAVLAAADPDASGLSSPRAVDGSIENYGGIEGRDTLLTVVIDERSYELALRVIQDAGGKV</sequence>
<reference evidence="1 2" key="1">
    <citation type="submission" date="2019-03" db="EMBL/GenBank/DDBJ databases">
        <title>This is whole genome sequence of Paenibacillus sp MS74 strain.</title>
        <authorList>
            <person name="Trinh H.N."/>
        </authorList>
    </citation>
    <scope>NUCLEOTIDE SEQUENCE [LARGE SCALE GENOMIC DNA]</scope>
    <source>
        <strain evidence="1 2">MS74</strain>
    </source>
</reference>
<name>A0A4R5KP71_9BACL</name>
<dbReference type="RefSeq" id="WP_133230156.1">
    <property type="nucleotide sequence ID" value="NZ_SMRT01000007.1"/>
</dbReference>
<evidence type="ECO:0000313" key="2">
    <source>
        <dbReference type="Proteomes" id="UP000295636"/>
    </source>
</evidence>
<gene>
    <name evidence="1" type="ORF">E1757_16900</name>
</gene>
<dbReference type="EMBL" id="SMRT01000007">
    <property type="protein sequence ID" value="TDF96755.1"/>
    <property type="molecule type" value="Genomic_DNA"/>
</dbReference>
<keyword evidence="2" id="KW-1185">Reference proteome</keyword>